<evidence type="ECO:0000313" key="2">
    <source>
        <dbReference type="Proteomes" id="UP001060215"/>
    </source>
</evidence>
<keyword evidence="2" id="KW-1185">Reference proteome</keyword>
<sequence length="91" mass="10076">MLFWTSSVSESCAMKPSPIAAATNPGCWLEVNKWNFVNNTSLCSFFLLQRSGPRKRIVSGGMLSHQLVCSYGPPPSINNCIKEHWLACSLK</sequence>
<dbReference type="EMBL" id="CM045759">
    <property type="protein sequence ID" value="KAI8019352.1"/>
    <property type="molecule type" value="Genomic_DNA"/>
</dbReference>
<proteinExistence type="predicted"/>
<organism evidence="1 2">
    <name type="scientific">Camellia lanceoleosa</name>
    <dbReference type="NCBI Taxonomy" id="1840588"/>
    <lineage>
        <taxon>Eukaryota</taxon>
        <taxon>Viridiplantae</taxon>
        <taxon>Streptophyta</taxon>
        <taxon>Embryophyta</taxon>
        <taxon>Tracheophyta</taxon>
        <taxon>Spermatophyta</taxon>
        <taxon>Magnoliopsida</taxon>
        <taxon>eudicotyledons</taxon>
        <taxon>Gunneridae</taxon>
        <taxon>Pentapetalae</taxon>
        <taxon>asterids</taxon>
        <taxon>Ericales</taxon>
        <taxon>Theaceae</taxon>
        <taxon>Camellia</taxon>
    </lineage>
</organism>
<evidence type="ECO:0000313" key="1">
    <source>
        <dbReference type="EMBL" id="KAI8019352.1"/>
    </source>
</evidence>
<dbReference type="Proteomes" id="UP001060215">
    <property type="component" value="Chromosome 2"/>
</dbReference>
<protein>
    <submittedName>
        <fullName evidence="1">Uncharacterized protein</fullName>
    </submittedName>
</protein>
<name>A0ACC0I0D7_9ERIC</name>
<reference evidence="1 2" key="1">
    <citation type="journal article" date="2022" name="Plant J.">
        <title>Chromosome-level genome of Camellia lanceoleosa provides a valuable resource for understanding genome evolution and self-incompatibility.</title>
        <authorList>
            <person name="Gong W."/>
            <person name="Xiao S."/>
            <person name="Wang L."/>
            <person name="Liao Z."/>
            <person name="Chang Y."/>
            <person name="Mo W."/>
            <person name="Hu G."/>
            <person name="Li W."/>
            <person name="Zhao G."/>
            <person name="Zhu H."/>
            <person name="Hu X."/>
            <person name="Ji K."/>
            <person name="Xiang X."/>
            <person name="Song Q."/>
            <person name="Yuan D."/>
            <person name="Jin S."/>
            <person name="Zhang L."/>
        </authorList>
    </citation>
    <scope>NUCLEOTIDE SEQUENCE [LARGE SCALE GENOMIC DNA]</scope>
    <source>
        <strain evidence="1">SQ_2022a</strain>
    </source>
</reference>
<accession>A0ACC0I0D7</accession>
<gene>
    <name evidence="1" type="ORF">LOK49_LG04G00023</name>
</gene>
<comment type="caution">
    <text evidence="1">The sequence shown here is derived from an EMBL/GenBank/DDBJ whole genome shotgun (WGS) entry which is preliminary data.</text>
</comment>